<evidence type="ECO:0000256" key="1">
    <source>
        <dbReference type="SAM" id="MobiDB-lite"/>
    </source>
</evidence>
<dbReference type="EMBL" id="JARBDR010000921">
    <property type="protein sequence ID" value="KAJ8299536.1"/>
    <property type="molecule type" value="Genomic_DNA"/>
</dbReference>
<evidence type="ECO:0008006" key="4">
    <source>
        <dbReference type="Google" id="ProtNLM"/>
    </source>
</evidence>
<evidence type="ECO:0000313" key="2">
    <source>
        <dbReference type="EMBL" id="KAJ8299536.1"/>
    </source>
</evidence>
<dbReference type="SUPFAM" id="SSF48371">
    <property type="entry name" value="ARM repeat"/>
    <property type="match status" value="1"/>
</dbReference>
<dbReference type="InterPro" id="IPR000225">
    <property type="entry name" value="Armadillo"/>
</dbReference>
<proteinExistence type="predicted"/>
<dbReference type="Proteomes" id="UP001217089">
    <property type="component" value="Unassembled WGS sequence"/>
</dbReference>
<feature type="compositionally biased region" description="Polar residues" evidence="1">
    <location>
        <begin position="702"/>
        <end position="718"/>
    </location>
</feature>
<reference evidence="2 3" key="1">
    <citation type="submission" date="2022-12" db="EMBL/GenBank/DDBJ databases">
        <title>Chromosome-level genome of Tegillarca granosa.</title>
        <authorList>
            <person name="Kim J."/>
        </authorList>
    </citation>
    <scope>NUCLEOTIDE SEQUENCE [LARGE SCALE GENOMIC DNA]</scope>
    <source>
        <strain evidence="2">Teg-2019</strain>
        <tissue evidence="2">Adductor muscle</tissue>
    </source>
</reference>
<gene>
    <name evidence="2" type="ORF">KUTeg_023596</name>
</gene>
<evidence type="ECO:0000313" key="3">
    <source>
        <dbReference type="Proteomes" id="UP001217089"/>
    </source>
</evidence>
<comment type="caution">
    <text evidence="2">The sequence shown here is derived from an EMBL/GenBank/DDBJ whole genome shotgun (WGS) entry which is preliminary data.</text>
</comment>
<organism evidence="2 3">
    <name type="scientific">Tegillarca granosa</name>
    <name type="common">Malaysian cockle</name>
    <name type="synonym">Anadara granosa</name>
    <dbReference type="NCBI Taxonomy" id="220873"/>
    <lineage>
        <taxon>Eukaryota</taxon>
        <taxon>Metazoa</taxon>
        <taxon>Spiralia</taxon>
        <taxon>Lophotrochozoa</taxon>
        <taxon>Mollusca</taxon>
        <taxon>Bivalvia</taxon>
        <taxon>Autobranchia</taxon>
        <taxon>Pteriomorphia</taxon>
        <taxon>Arcoida</taxon>
        <taxon>Arcoidea</taxon>
        <taxon>Arcidae</taxon>
        <taxon>Tegillarca</taxon>
    </lineage>
</organism>
<dbReference type="InterPro" id="IPR011989">
    <property type="entry name" value="ARM-like"/>
</dbReference>
<feature type="compositionally biased region" description="Basic and acidic residues" evidence="1">
    <location>
        <begin position="745"/>
        <end position="756"/>
    </location>
</feature>
<dbReference type="Gene3D" id="1.25.10.10">
    <property type="entry name" value="Leucine-rich Repeat Variant"/>
    <property type="match status" value="2"/>
</dbReference>
<dbReference type="InterPro" id="IPR042359">
    <property type="entry name" value="TERB1"/>
</dbReference>
<feature type="region of interest" description="Disordered" evidence="1">
    <location>
        <begin position="692"/>
        <end position="723"/>
    </location>
</feature>
<dbReference type="PANTHER" id="PTHR14014">
    <property type="entry name" value="TELOMERE REPEATS-BINDING BOUQUET FORMATION PROTEIN 1"/>
    <property type="match status" value="1"/>
</dbReference>
<dbReference type="SMART" id="SM00185">
    <property type="entry name" value="ARM"/>
    <property type="match status" value="3"/>
</dbReference>
<feature type="region of interest" description="Disordered" evidence="1">
    <location>
        <begin position="745"/>
        <end position="767"/>
    </location>
</feature>
<protein>
    <recommendedName>
        <fullName evidence="4">Telomere repeats-binding bouquet formation protein 1</fullName>
    </recommendedName>
</protein>
<dbReference type="PANTHER" id="PTHR14014:SF0">
    <property type="entry name" value="TELOMERE REPEATS-BINDING BOUQUET FORMATION PROTEIN 1"/>
    <property type="match status" value="1"/>
</dbReference>
<name>A0ABQ9E530_TEGGR</name>
<accession>A0ABQ9E530</accession>
<dbReference type="InterPro" id="IPR016024">
    <property type="entry name" value="ARM-type_fold"/>
</dbReference>
<feature type="compositionally biased region" description="Polar residues" evidence="1">
    <location>
        <begin position="757"/>
        <end position="767"/>
    </location>
</feature>
<keyword evidence="3" id="KW-1185">Reference proteome</keyword>
<sequence>MITSVTNSEVKEAALFTLGCCVEKNVYSQKMLSTASTFRYIHGLLSDEGSASRIKQTATFFLLCLISNNSQGQVLAKNSLCLADLLELLRTTLPKNLKTDMSKKESWFDDAGSTSLELWSSVASTLCMCVNNPQNAENQRVCGFVLPYMFQVFEEYRNTLVVRSLMSLIGFIVANNSSNQDQVRRCGGLHILVRCLKHLVKQGKKSPESAQLAIQITSTIDSCITDNVENCEEVGSQGAIKLMLDLLNTECLDDASKLQLVVTLGHAVESCDKNKQEINEENSLTRLIQHLTDTEDEELSKAVKYLLQICVSNKVTNTDMYEKENSASPNRNEIMHMQSELLLLQKINEITERLKTIEQQSVLDTKQVPDVPHLTSATNPEAHFSNPLPTSVCQMTPREKGLLSELYKERKERQRLELITRQCLQRTNRNINTDYVGDIAENNFVTSQQNVHDNVMDDFQNPLLNRDIFMPNCSGDNITIQKDNPTRDVYCTDSELNQIPVNQNNRKALFQIKQSEHKLSSFCSQRLQEEFCSNIHTERLKDSWKNTNCMQDLNRNLSKDSTNYKNVEQKDDKNQHLLSSSSVLQQNERNQKLTHPENVVLASPANRHIMAPHQRFSEIEPCPSKIDNIDSYVKRSLLSDCGVSLVDNLHKKKQIAPQHEITNSVLTNSEAHKVNTLETSAHCDISHDVITSTTENPKETESTSILSRSEEFQTQTKIPPSDFCKNRLTDKSTCNSMVSELNIFDKDKNPSKKKESNTTVQNKLNKSQDIETSSITFKKPIGVPPRRKQTRMTKPLGVDVSQEIHMINDVFISDTMSCSDVQSEFDCQLLKGATKGFKRNSFTKPSLPVDSNYSINKFIKPSTCTSDNRTPKQQSIPCVKPVYSDVGPGKETRRYLTNNNVNPIYSIKPLPKPRWLSSRNTSLTDVHKNEKVEG</sequence>